<evidence type="ECO:0000256" key="1">
    <source>
        <dbReference type="SAM" id="Coils"/>
    </source>
</evidence>
<dbReference type="AlphaFoldDB" id="A0A1G9YCH9"/>
<accession>A0A1G9YCH9</accession>
<dbReference type="OrthoDB" id="1684420at2"/>
<dbReference type="Pfam" id="PF23984">
    <property type="entry name" value="DUF7307"/>
    <property type="match status" value="1"/>
</dbReference>
<name>A0A1G9YCH9_9FIRM</name>
<organism evidence="2 3">
    <name type="scientific">Acetanaerobacterium elongatum</name>
    <dbReference type="NCBI Taxonomy" id="258515"/>
    <lineage>
        <taxon>Bacteria</taxon>
        <taxon>Bacillati</taxon>
        <taxon>Bacillota</taxon>
        <taxon>Clostridia</taxon>
        <taxon>Eubacteriales</taxon>
        <taxon>Oscillospiraceae</taxon>
        <taxon>Acetanaerobacterium</taxon>
    </lineage>
</organism>
<keyword evidence="1" id="KW-0175">Coiled coil</keyword>
<sequence length="138" mass="15730">MESESMFELAEQLKELRESKKYAEQELKEINADIESTEQQLAQLMLDTETQSFNRNGTMFYLSSTVRASAVAGRKDELYTALREQGFGDLVYETVNANSLSAFVKERMSENEDALPAWLDGLVNPYEKTTVNIRNVTK</sequence>
<reference evidence="2 3" key="1">
    <citation type="submission" date="2016-10" db="EMBL/GenBank/DDBJ databases">
        <authorList>
            <person name="de Groot N.N."/>
        </authorList>
    </citation>
    <scope>NUCLEOTIDE SEQUENCE [LARGE SCALE GENOMIC DNA]</scope>
    <source>
        <strain evidence="2 3">CGMCC 1.5012</strain>
    </source>
</reference>
<gene>
    <name evidence="2" type="ORF">SAMN05192585_11088</name>
</gene>
<protein>
    <submittedName>
        <fullName evidence="2">Uncharacterized protein</fullName>
    </submittedName>
</protein>
<dbReference type="InterPro" id="IPR055731">
    <property type="entry name" value="Pam3_gp33-like"/>
</dbReference>
<evidence type="ECO:0000313" key="3">
    <source>
        <dbReference type="Proteomes" id="UP000199182"/>
    </source>
</evidence>
<dbReference type="EMBL" id="FNID01000010">
    <property type="protein sequence ID" value="SDN06809.1"/>
    <property type="molecule type" value="Genomic_DNA"/>
</dbReference>
<evidence type="ECO:0000313" key="2">
    <source>
        <dbReference type="EMBL" id="SDN06809.1"/>
    </source>
</evidence>
<proteinExistence type="predicted"/>
<dbReference type="STRING" id="258515.SAMN05192585_11088"/>
<dbReference type="Proteomes" id="UP000199182">
    <property type="component" value="Unassembled WGS sequence"/>
</dbReference>
<keyword evidence="3" id="KW-1185">Reference proteome</keyword>
<feature type="coiled-coil region" evidence="1">
    <location>
        <begin position="6"/>
        <end position="47"/>
    </location>
</feature>
<dbReference type="RefSeq" id="WP_092639184.1">
    <property type="nucleotide sequence ID" value="NZ_FNID01000010.1"/>
</dbReference>